<dbReference type="Gene3D" id="3.50.7.10">
    <property type="entry name" value="GroEL"/>
    <property type="match status" value="1"/>
</dbReference>
<accession>A0A7M1S0X8</accession>
<reference evidence="3 4" key="1">
    <citation type="submission" date="2020-07" db="EMBL/GenBank/DDBJ databases">
        <title>Taxonomic proposal: Crassvirales, a new order of highly abundant and diverse bacterial viruses.</title>
        <authorList>
            <person name="Shkoporov A.N."/>
            <person name="Stockdale S.R."/>
            <person name="Guerin E."/>
            <person name="Ross R.P."/>
            <person name="Hill C."/>
        </authorList>
    </citation>
    <scope>NUCLEOTIDE SEQUENCE [LARGE SCALE GENOMIC DNA]</scope>
</reference>
<dbReference type="EMBL" id="MT774385">
    <property type="protein sequence ID" value="QOR58950.1"/>
    <property type="molecule type" value="Genomic_DNA"/>
</dbReference>
<dbReference type="InterPro" id="IPR027409">
    <property type="entry name" value="GroEL-like_apical_dom_sf"/>
</dbReference>
<dbReference type="NCBIfam" id="NF009487">
    <property type="entry name" value="PRK12849.1"/>
    <property type="match status" value="1"/>
</dbReference>
<dbReference type="PRINTS" id="PR00298">
    <property type="entry name" value="CHAPERONIN60"/>
</dbReference>
<dbReference type="FunFam" id="3.50.7.10:FF:000001">
    <property type="entry name" value="60 kDa chaperonin"/>
    <property type="match status" value="1"/>
</dbReference>
<comment type="similarity">
    <text evidence="1">Belongs to the chaperonin (HSP60) family.</text>
</comment>
<dbReference type="InterPro" id="IPR027413">
    <property type="entry name" value="GROEL-like_equatorial_sf"/>
</dbReference>
<proteinExistence type="inferred from homology"/>
<dbReference type="InterPro" id="IPR002423">
    <property type="entry name" value="Cpn60/GroEL/TCP-1"/>
</dbReference>
<name>A0A7M1S0X8_9CAUD</name>
<sequence length="494" mass="53476">MKSKNIVFGLDALAEVKKGVDLLADAVKVTFGPKGNTVVVYEDNYPKVTKDGVTVARAINSSEPLYDVGVQLVKEAAAKTADIAGDGTTTSTIIAQALINLIFEQLKAGKDPKTIRAELEKSNDVARETIKSLATQVGDTPDSIKHIATISANGDEFIGTLIADVISKIGYDGVITLEESNGFETYAETVEGMKINKGYISPYFINDPTSRSAVLNNPYILVYNGTLNNVSALFSILEVLARDEKEILLIANDYSPEVIAAIIRNVQRGLLKIAAIKTPGVGEYKKDLLEDISAITGATIFDKIPDSLEGLGKAKKIVSTSEDTTIISSLVDRTPVEARINMLKESLKNDYPKYLIDDIKSRIAKLSGGVAVIYVGAPTEIEMSEKKDRIEDAVCATRAAIEEGVVVGAGIIQEDIAKTLEKKGYNILPKALMTCRKLILDTVPIYYEDAVEQNILDPAKVTRVSIEHALSVAYMFLSTKCVIINENEASNSLY</sequence>
<dbReference type="GO" id="GO:0140662">
    <property type="term" value="F:ATP-dependent protein folding chaperone"/>
    <property type="evidence" value="ECO:0007669"/>
    <property type="project" value="InterPro"/>
</dbReference>
<keyword evidence="4" id="KW-1185">Reference proteome</keyword>
<organism evidence="3 4">
    <name type="scientific">uncultured phage cr108_1</name>
    <dbReference type="NCBI Taxonomy" id="2772069"/>
    <lineage>
        <taxon>Viruses</taxon>
        <taxon>Duplodnaviria</taxon>
        <taxon>Heunggongvirae</taxon>
        <taxon>Uroviricota</taxon>
        <taxon>Caudoviricetes</taxon>
        <taxon>Crassvirales</taxon>
        <taxon>Steigviridae</taxon>
        <taxon>Asinivirinae</taxon>
        <taxon>Pipoluvirus</taxon>
        <taxon>Pipoluvirus rarus</taxon>
    </lineage>
</organism>
<dbReference type="SUPFAM" id="SSF48592">
    <property type="entry name" value="GroEL equatorial domain-like"/>
    <property type="match status" value="1"/>
</dbReference>
<dbReference type="Gene3D" id="3.30.260.10">
    <property type="entry name" value="TCP-1-like chaperonin intermediate domain"/>
    <property type="match status" value="1"/>
</dbReference>
<dbReference type="Gene3D" id="1.10.560.10">
    <property type="entry name" value="GroEL-like equatorial domain"/>
    <property type="match status" value="1"/>
</dbReference>
<evidence type="ECO:0000313" key="3">
    <source>
        <dbReference type="EMBL" id="QOR58950.1"/>
    </source>
</evidence>
<dbReference type="NCBIfam" id="NF000592">
    <property type="entry name" value="PRK00013.1"/>
    <property type="match status" value="1"/>
</dbReference>
<dbReference type="InterPro" id="IPR027410">
    <property type="entry name" value="TCP-1-like_intermed_sf"/>
</dbReference>
<dbReference type="SUPFAM" id="SSF54849">
    <property type="entry name" value="GroEL-intermediate domain like"/>
    <property type="match status" value="1"/>
</dbReference>
<dbReference type="Proteomes" id="UP000594030">
    <property type="component" value="Segment"/>
</dbReference>
<evidence type="ECO:0000256" key="1">
    <source>
        <dbReference type="ARBA" id="ARBA00006607"/>
    </source>
</evidence>
<dbReference type="Pfam" id="PF00118">
    <property type="entry name" value="Cpn60_TCP1"/>
    <property type="match status" value="1"/>
</dbReference>
<dbReference type="GO" id="GO:0042026">
    <property type="term" value="P:protein refolding"/>
    <property type="evidence" value="ECO:0007669"/>
    <property type="project" value="InterPro"/>
</dbReference>
<dbReference type="SUPFAM" id="SSF52029">
    <property type="entry name" value="GroEL apical domain-like"/>
    <property type="match status" value="1"/>
</dbReference>
<dbReference type="GeneID" id="65129442"/>
<dbReference type="PANTHER" id="PTHR45633">
    <property type="entry name" value="60 KDA HEAT SHOCK PROTEIN, MITOCHONDRIAL"/>
    <property type="match status" value="1"/>
</dbReference>
<dbReference type="KEGG" id="vg:65129442"/>
<evidence type="ECO:0000313" key="4">
    <source>
        <dbReference type="Proteomes" id="UP000594030"/>
    </source>
</evidence>
<keyword evidence="2" id="KW-0143">Chaperone</keyword>
<dbReference type="GO" id="GO:0005524">
    <property type="term" value="F:ATP binding"/>
    <property type="evidence" value="ECO:0007669"/>
    <property type="project" value="InterPro"/>
</dbReference>
<dbReference type="InterPro" id="IPR001844">
    <property type="entry name" value="Cpn60/GroEL"/>
</dbReference>
<evidence type="ECO:0000256" key="2">
    <source>
        <dbReference type="ARBA" id="ARBA00023186"/>
    </source>
</evidence>
<protein>
    <submittedName>
        <fullName evidence="3">Chaperonin GroEL</fullName>
    </submittedName>
</protein>
<dbReference type="RefSeq" id="YP_010111108.1">
    <property type="nucleotide sequence ID" value="NC_055878.1"/>
</dbReference>